<dbReference type="SUPFAM" id="SSF56176">
    <property type="entry name" value="FAD-binding/transporter-associated domain-like"/>
    <property type="match status" value="1"/>
</dbReference>
<protein>
    <submittedName>
        <fullName evidence="4">FAD-binding protein</fullName>
    </submittedName>
</protein>
<name>A0A7X3INL2_9BACL</name>
<dbReference type="Pfam" id="PF01565">
    <property type="entry name" value="FAD_binding_4"/>
    <property type="match status" value="1"/>
</dbReference>
<evidence type="ECO:0000256" key="2">
    <source>
        <dbReference type="ARBA" id="ARBA00023002"/>
    </source>
</evidence>
<evidence type="ECO:0000313" key="5">
    <source>
        <dbReference type="Proteomes" id="UP000460318"/>
    </source>
</evidence>
<dbReference type="Gene3D" id="3.30.465.10">
    <property type="match status" value="1"/>
</dbReference>
<dbReference type="InterPro" id="IPR036318">
    <property type="entry name" value="FAD-bd_PCMH-like_sf"/>
</dbReference>
<dbReference type="NCBIfam" id="TIGR01679">
    <property type="entry name" value="bact_FAD_ox"/>
    <property type="match status" value="1"/>
</dbReference>
<dbReference type="InterPro" id="IPR016169">
    <property type="entry name" value="FAD-bd_PCMH_sub2"/>
</dbReference>
<dbReference type="PROSITE" id="PS51387">
    <property type="entry name" value="FAD_PCMH"/>
    <property type="match status" value="1"/>
</dbReference>
<keyword evidence="2" id="KW-0560">Oxidoreductase</keyword>
<keyword evidence="1" id="KW-0285">Flavoprotein</keyword>
<feature type="domain" description="FAD-binding PCMH-type" evidence="3">
    <location>
        <begin position="18"/>
        <end position="188"/>
    </location>
</feature>
<dbReference type="InterPro" id="IPR016167">
    <property type="entry name" value="FAD-bd_PCMH_sub1"/>
</dbReference>
<dbReference type="EMBL" id="WUBI01000006">
    <property type="protein sequence ID" value="MWV47253.1"/>
    <property type="molecule type" value="Genomic_DNA"/>
</dbReference>
<dbReference type="InterPro" id="IPR016171">
    <property type="entry name" value="Vanillyl_alc_oxidase_C-sub2"/>
</dbReference>
<sequence>MLSLNENQKVWKNWSGIVHSTPRHRVYPSRVDEVVSLVQSCVKEGKGIRVIGAGHSFTPLVQTGDVLLSLDHLAGVEHVDEATQSVWIWAGTRLRDLSEALYQQGWAQENLGDIDTQSIGGAIGTGTHGTGIRFGSLSTQLLEVQVVTASGELLTCSEEQNRDIFKALQVSLGMLGIIVKVRIRVVPLTVLHYQSERFSIDDCFKRLPEFRDNHDHFEFFWFPHTDVVQVKRLDETDEKPSGGRFWNQMNQMVMENAFFGMLSEGCRVFPGLCKPVSRLSARFVPTGKDVAYSHQLFTTQRLVRFNEMEYSVPAEKMEEVVSEIRARVTAQSHAVHFPVECRYVKGDDIWLSPAYGRDSAYIAVHMYKGMEHQVYFRDIEEIFRRHEGRPHWGKMHTRTAAELSGLYPQWSAFQDVRKQLDPGGIFQNDYLRKLFAEK</sequence>
<dbReference type="GO" id="GO:0003885">
    <property type="term" value="F:D-arabinono-1,4-lactone oxidase activity"/>
    <property type="evidence" value="ECO:0007669"/>
    <property type="project" value="InterPro"/>
</dbReference>
<comment type="caution">
    <text evidence="4">The sequence shown here is derived from an EMBL/GenBank/DDBJ whole genome shotgun (WGS) entry which is preliminary data.</text>
</comment>
<dbReference type="InterPro" id="IPR006094">
    <property type="entry name" value="Oxid_FAD_bind_N"/>
</dbReference>
<dbReference type="Gene3D" id="1.10.45.10">
    <property type="entry name" value="Vanillyl-alcohol Oxidase, Chain A, domain 4"/>
    <property type="match status" value="1"/>
</dbReference>
<dbReference type="Gene3D" id="3.30.70.2520">
    <property type="match status" value="1"/>
</dbReference>
<evidence type="ECO:0000259" key="3">
    <source>
        <dbReference type="PROSITE" id="PS51387"/>
    </source>
</evidence>
<reference evidence="4 5" key="1">
    <citation type="submission" date="2019-12" db="EMBL/GenBank/DDBJ databases">
        <title>Paenibacillus sp. nov., an endophytic bacterium isolated from the stem of Dendrobium.</title>
        <authorList>
            <person name="Zhao R."/>
        </authorList>
    </citation>
    <scope>NUCLEOTIDE SEQUENCE [LARGE SCALE GENOMIC DNA]</scope>
    <source>
        <strain evidence="4 5">HJL G12</strain>
    </source>
</reference>
<dbReference type="GO" id="GO:0016020">
    <property type="term" value="C:membrane"/>
    <property type="evidence" value="ECO:0007669"/>
    <property type="project" value="InterPro"/>
</dbReference>
<gene>
    <name evidence="4" type="ORF">GRF59_27025</name>
</gene>
<dbReference type="PANTHER" id="PTHR43762">
    <property type="entry name" value="L-GULONOLACTONE OXIDASE"/>
    <property type="match status" value="1"/>
</dbReference>
<dbReference type="GO" id="GO:0071949">
    <property type="term" value="F:FAD binding"/>
    <property type="evidence" value="ECO:0007669"/>
    <property type="project" value="InterPro"/>
</dbReference>
<dbReference type="AlphaFoldDB" id="A0A7X3INL2"/>
<evidence type="ECO:0000256" key="1">
    <source>
        <dbReference type="ARBA" id="ARBA00022630"/>
    </source>
</evidence>
<dbReference type="Pfam" id="PF04030">
    <property type="entry name" value="ALO"/>
    <property type="match status" value="1"/>
</dbReference>
<dbReference type="Proteomes" id="UP000460318">
    <property type="component" value="Unassembled WGS sequence"/>
</dbReference>
<dbReference type="PANTHER" id="PTHR43762:SF1">
    <property type="entry name" value="D-ARABINONO-1,4-LACTONE OXIDASE"/>
    <property type="match status" value="1"/>
</dbReference>
<dbReference type="InterPro" id="IPR016166">
    <property type="entry name" value="FAD-bd_PCMH"/>
</dbReference>
<dbReference type="InterPro" id="IPR010031">
    <property type="entry name" value="FAD_lactone_oxidase-like"/>
</dbReference>
<keyword evidence="5" id="KW-1185">Reference proteome</keyword>
<dbReference type="InterPro" id="IPR007173">
    <property type="entry name" value="ALO_C"/>
</dbReference>
<evidence type="ECO:0000313" key="4">
    <source>
        <dbReference type="EMBL" id="MWV47253.1"/>
    </source>
</evidence>
<dbReference type="PIRSF" id="PIRSF000136">
    <property type="entry name" value="LGO_GLO"/>
    <property type="match status" value="1"/>
</dbReference>
<proteinExistence type="predicted"/>
<dbReference type="RefSeq" id="WP_160500829.1">
    <property type="nucleotide sequence ID" value="NZ_WUBI01000006.1"/>
</dbReference>
<dbReference type="Gene3D" id="3.30.43.10">
    <property type="entry name" value="Uridine Diphospho-n-acetylenolpyruvylglucosamine Reductase, domain 2"/>
    <property type="match status" value="1"/>
</dbReference>
<organism evidence="4 5">
    <name type="scientific">Paenibacillus dendrobii</name>
    <dbReference type="NCBI Taxonomy" id="2691084"/>
    <lineage>
        <taxon>Bacteria</taxon>
        <taxon>Bacillati</taxon>
        <taxon>Bacillota</taxon>
        <taxon>Bacilli</taxon>
        <taxon>Bacillales</taxon>
        <taxon>Paenibacillaceae</taxon>
        <taxon>Paenibacillus</taxon>
    </lineage>
</organism>
<accession>A0A7X3INL2</accession>